<name>A0A5N6U6G9_ASPAV</name>
<dbReference type="InterPro" id="IPR050121">
    <property type="entry name" value="Cytochrome_P450_monoxygenase"/>
</dbReference>
<dbReference type="Pfam" id="PF00067">
    <property type="entry name" value="p450"/>
    <property type="match status" value="1"/>
</dbReference>
<dbReference type="PANTHER" id="PTHR24305:SF108">
    <property type="entry name" value="P450, PUTATIVE (EUROFUNG)-RELATED"/>
    <property type="match status" value="1"/>
</dbReference>
<keyword evidence="9" id="KW-0288">FMN</keyword>
<evidence type="ECO:0000313" key="21">
    <source>
        <dbReference type="EMBL" id="KAE8154227.1"/>
    </source>
</evidence>
<dbReference type="InterPro" id="IPR036396">
    <property type="entry name" value="Cyt_P450_sf"/>
</dbReference>
<evidence type="ECO:0000256" key="19">
    <source>
        <dbReference type="PIRSR" id="PIRSR602401-1"/>
    </source>
</evidence>
<dbReference type="PANTHER" id="PTHR24305">
    <property type="entry name" value="CYTOCHROME P450"/>
    <property type="match status" value="1"/>
</dbReference>
<keyword evidence="6" id="KW-0813">Transport</keyword>
<evidence type="ECO:0000256" key="13">
    <source>
        <dbReference type="ARBA" id="ARBA00022982"/>
    </source>
</evidence>
<comment type="cofactor">
    <cofactor evidence="2 19">
        <name>heme</name>
        <dbReference type="ChEBI" id="CHEBI:30413"/>
    </cofactor>
</comment>
<dbReference type="Gene3D" id="1.10.630.10">
    <property type="entry name" value="Cytochrome P450"/>
    <property type="match status" value="1"/>
</dbReference>
<comment type="catalytic activity">
    <reaction evidence="18">
        <text>2 oxidized [cytochrome P450] + NADPH = 2 reduced [cytochrome P450] + NADP(+) + H(+)</text>
        <dbReference type="Rhea" id="RHEA:24040"/>
        <dbReference type="Rhea" id="RHEA-COMP:14627"/>
        <dbReference type="Rhea" id="RHEA-COMP:14628"/>
        <dbReference type="ChEBI" id="CHEBI:15378"/>
        <dbReference type="ChEBI" id="CHEBI:55376"/>
        <dbReference type="ChEBI" id="CHEBI:57783"/>
        <dbReference type="ChEBI" id="CHEBI:58349"/>
        <dbReference type="ChEBI" id="CHEBI:60344"/>
        <dbReference type="EC" id="1.6.2.4"/>
    </reaction>
</comment>
<comment type="cofactor">
    <cofactor evidence="3">
        <name>FAD</name>
        <dbReference type="ChEBI" id="CHEBI:57692"/>
    </cofactor>
</comment>
<accession>A0A5N6U6G9</accession>
<evidence type="ECO:0000256" key="1">
    <source>
        <dbReference type="ARBA" id="ARBA00001917"/>
    </source>
</evidence>
<evidence type="ECO:0000256" key="6">
    <source>
        <dbReference type="ARBA" id="ARBA00022448"/>
    </source>
</evidence>
<proteinExistence type="inferred from homology"/>
<keyword evidence="12" id="KW-0521">NADP</keyword>
<evidence type="ECO:0000256" key="2">
    <source>
        <dbReference type="ARBA" id="ARBA00001971"/>
    </source>
</evidence>
<keyword evidence="15 19" id="KW-0408">Iron</keyword>
<evidence type="ECO:0000256" key="10">
    <source>
        <dbReference type="ARBA" id="ARBA00022723"/>
    </source>
</evidence>
<evidence type="ECO:0000256" key="7">
    <source>
        <dbReference type="ARBA" id="ARBA00022617"/>
    </source>
</evidence>
<keyword evidence="22" id="KW-1185">Reference proteome</keyword>
<evidence type="ECO:0000256" key="18">
    <source>
        <dbReference type="ARBA" id="ARBA00049342"/>
    </source>
</evidence>
<evidence type="ECO:0000256" key="11">
    <source>
        <dbReference type="ARBA" id="ARBA00022827"/>
    </source>
</evidence>
<dbReference type="OrthoDB" id="1470350at2759"/>
<organism evidence="21 22">
    <name type="scientific">Aspergillus avenaceus</name>
    <dbReference type="NCBI Taxonomy" id="36643"/>
    <lineage>
        <taxon>Eukaryota</taxon>
        <taxon>Fungi</taxon>
        <taxon>Dikarya</taxon>
        <taxon>Ascomycota</taxon>
        <taxon>Pezizomycotina</taxon>
        <taxon>Eurotiomycetes</taxon>
        <taxon>Eurotiomycetidae</taxon>
        <taxon>Eurotiales</taxon>
        <taxon>Aspergillaceae</taxon>
        <taxon>Aspergillus</taxon>
        <taxon>Aspergillus subgen. Circumdati</taxon>
    </lineage>
</organism>
<dbReference type="InterPro" id="IPR017972">
    <property type="entry name" value="Cyt_P450_CS"/>
</dbReference>
<keyword evidence="14 20" id="KW-0560">Oxidoreductase</keyword>
<dbReference type="InterPro" id="IPR001128">
    <property type="entry name" value="Cyt_P450"/>
</dbReference>
<reference evidence="21 22" key="1">
    <citation type="submission" date="2019-04" db="EMBL/GenBank/DDBJ databases">
        <title>Friends and foes A comparative genomics study of 23 Aspergillus species from section Flavi.</title>
        <authorList>
            <consortium name="DOE Joint Genome Institute"/>
            <person name="Kjaerbolling I."/>
            <person name="Vesth T."/>
            <person name="Frisvad J.C."/>
            <person name="Nybo J.L."/>
            <person name="Theobald S."/>
            <person name="Kildgaard S."/>
            <person name="Isbrandt T."/>
            <person name="Kuo A."/>
            <person name="Sato A."/>
            <person name="Lyhne E.K."/>
            <person name="Kogle M.E."/>
            <person name="Wiebenga A."/>
            <person name="Kun R.S."/>
            <person name="Lubbers R.J."/>
            <person name="Makela M.R."/>
            <person name="Barry K."/>
            <person name="Chovatia M."/>
            <person name="Clum A."/>
            <person name="Daum C."/>
            <person name="Haridas S."/>
            <person name="He G."/>
            <person name="LaButti K."/>
            <person name="Lipzen A."/>
            <person name="Mondo S."/>
            <person name="Riley R."/>
            <person name="Salamov A."/>
            <person name="Simmons B.A."/>
            <person name="Magnuson J.K."/>
            <person name="Henrissat B."/>
            <person name="Mortensen U.H."/>
            <person name="Larsen T.O."/>
            <person name="Devries R.P."/>
            <person name="Grigoriev I.V."/>
            <person name="Machida M."/>
            <person name="Baker S.E."/>
            <person name="Andersen M.R."/>
        </authorList>
    </citation>
    <scope>NUCLEOTIDE SEQUENCE [LARGE SCALE GENOMIC DNA]</scope>
    <source>
        <strain evidence="21 22">IBT 18842</strain>
    </source>
</reference>
<evidence type="ECO:0000256" key="4">
    <source>
        <dbReference type="ARBA" id="ARBA00010018"/>
    </source>
</evidence>
<comment type="similarity">
    <text evidence="4">In the N-terminal section; belongs to the cytochrome P450 family.</text>
</comment>
<comment type="cofactor">
    <cofactor evidence="1">
        <name>FMN</name>
        <dbReference type="ChEBI" id="CHEBI:58210"/>
    </cofactor>
</comment>
<dbReference type="SUPFAM" id="SSF48264">
    <property type="entry name" value="Cytochrome P450"/>
    <property type="match status" value="1"/>
</dbReference>
<keyword evidence="7 19" id="KW-0349">Heme</keyword>
<dbReference type="GO" id="GO:0003958">
    <property type="term" value="F:NADPH-hemoprotein reductase activity"/>
    <property type="evidence" value="ECO:0007669"/>
    <property type="project" value="UniProtKB-EC"/>
</dbReference>
<dbReference type="GO" id="GO:0016712">
    <property type="term" value="F:oxidoreductase activity, acting on paired donors, with incorporation or reduction of molecular oxygen, reduced flavin or flavoprotein as one donor, and incorporation of one atom of oxygen"/>
    <property type="evidence" value="ECO:0007669"/>
    <property type="project" value="UniProtKB-EC"/>
</dbReference>
<evidence type="ECO:0000256" key="8">
    <source>
        <dbReference type="ARBA" id="ARBA00022630"/>
    </source>
</evidence>
<dbReference type="PROSITE" id="PS00086">
    <property type="entry name" value="CYTOCHROME_P450"/>
    <property type="match status" value="1"/>
</dbReference>
<keyword evidence="13" id="KW-0249">Electron transport</keyword>
<comment type="catalytic activity">
    <reaction evidence="17">
        <text>an organic molecule + reduced [NADPH--hemoprotein reductase] + O2 = an alcohol + oxidized [NADPH--hemoprotein reductase] + H2O + H(+)</text>
        <dbReference type="Rhea" id="RHEA:17149"/>
        <dbReference type="Rhea" id="RHEA-COMP:11964"/>
        <dbReference type="Rhea" id="RHEA-COMP:11965"/>
        <dbReference type="ChEBI" id="CHEBI:15377"/>
        <dbReference type="ChEBI" id="CHEBI:15378"/>
        <dbReference type="ChEBI" id="CHEBI:15379"/>
        <dbReference type="ChEBI" id="CHEBI:30879"/>
        <dbReference type="ChEBI" id="CHEBI:57618"/>
        <dbReference type="ChEBI" id="CHEBI:58210"/>
        <dbReference type="ChEBI" id="CHEBI:142491"/>
        <dbReference type="EC" id="1.14.14.1"/>
    </reaction>
</comment>
<evidence type="ECO:0000256" key="15">
    <source>
        <dbReference type="ARBA" id="ARBA00023004"/>
    </source>
</evidence>
<sequence length="465" mass="51829">MASPIPQPRGLPIIGNLLSLDSNNAWGSFNKLAANYRPIFKISILGHEIVFITGAALLEEICDETRFRKAVAGPILEIRDAVHDSLFTAKHDEMEQWGIAHRIMAPHVSWDAVEQVSSGITETTQDLIKKWTAGPRQPINVTNDLDRLNHAANMLCFFDQRIHCMDGPEPAVIQAQYNATRESMQRGTRFKLSRWLYWDRQWKGWIKTMRDYGAEIVARRYATPTDKHDMLYALLHGKDPETGKGLTESQVLDEIINVFIGSATAPNLLAFALYYLSNNPDEITKARKELDDVVGGPSNPVKHEHLSRLPYTEAILRESFRLSGVAPGFNIEPLPTTEGPVLLAGGEYQVSNKQPMIAILAAVNRDPAVFEDPDAFKPERMLGEKYDQLPSGVKKGFGNGKRECIGKRYAWQWSFMTLASILKHVEFEKADPGYVVQNDGVNCNGAFSVGPIGFMGVTGPRPRAG</sequence>
<gene>
    <name evidence="21" type="ORF">BDV25DRAFT_136153</name>
</gene>
<evidence type="ECO:0000256" key="17">
    <source>
        <dbReference type="ARBA" id="ARBA00047827"/>
    </source>
</evidence>
<evidence type="ECO:0000256" key="3">
    <source>
        <dbReference type="ARBA" id="ARBA00001974"/>
    </source>
</evidence>
<dbReference type="PRINTS" id="PR00463">
    <property type="entry name" value="EP450I"/>
</dbReference>
<dbReference type="AlphaFoldDB" id="A0A5N6U6G9"/>
<keyword evidence="16 20" id="KW-0503">Monooxygenase</keyword>
<comment type="similarity">
    <text evidence="5 20">Belongs to the cytochrome P450 family.</text>
</comment>
<evidence type="ECO:0000256" key="5">
    <source>
        <dbReference type="ARBA" id="ARBA00010617"/>
    </source>
</evidence>
<keyword evidence="10 19" id="KW-0479">Metal-binding</keyword>
<feature type="binding site" description="axial binding residue" evidence="19">
    <location>
        <position position="404"/>
    </location>
    <ligand>
        <name>heme</name>
        <dbReference type="ChEBI" id="CHEBI:30413"/>
    </ligand>
    <ligandPart>
        <name>Fe</name>
        <dbReference type="ChEBI" id="CHEBI:18248"/>
    </ligandPart>
</feature>
<evidence type="ECO:0000256" key="12">
    <source>
        <dbReference type="ARBA" id="ARBA00022857"/>
    </source>
</evidence>
<dbReference type="GO" id="GO:0020037">
    <property type="term" value="F:heme binding"/>
    <property type="evidence" value="ECO:0007669"/>
    <property type="project" value="InterPro"/>
</dbReference>
<dbReference type="InterPro" id="IPR002401">
    <property type="entry name" value="Cyt_P450_E_grp-I"/>
</dbReference>
<evidence type="ECO:0000256" key="14">
    <source>
        <dbReference type="ARBA" id="ARBA00023002"/>
    </source>
</evidence>
<keyword evidence="11" id="KW-0274">FAD</keyword>
<evidence type="ECO:0000256" key="16">
    <source>
        <dbReference type="ARBA" id="ARBA00023033"/>
    </source>
</evidence>
<evidence type="ECO:0000256" key="9">
    <source>
        <dbReference type="ARBA" id="ARBA00022643"/>
    </source>
</evidence>
<dbReference type="FunFam" id="1.10.630.10:FF:000040">
    <property type="entry name" value="Bifunctional cytochrome P450/NADPH--P450 reductase"/>
    <property type="match status" value="1"/>
</dbReference>
<evidence type="ECO:0000313" key="22">
    <source>
        <dbReference type="Proteomes" id="UP000325780"/>
    </source>
</evidence>
<dbReference type="Proteomes" id="UP000325780">
    <property type="component" value="Unassembled WGS sequence"/>
</dbReference>
<evidence type="ECO:0000256" key="20">
    <source>
        <dbReference type="RuleBase" id="RU000461"/>
    </source>
</evidence>
<dbReference type="EMBL" id="ML742031">
    <property type="protein sequence ID" value="KAE8154227.1"/>
    <property type="molecule type" value="Genomic_DNA"/>
</dbReference>
<dbReference type="GO" id="GO:0005506">
    <property type="term" value="F:iron ion binding"/>
    <property type="evidence" value="ECO:0007669"/>
    <property type="project" value="InterPro"/>
</dbReference>
<keyword evidence="8" id="KW-0285">Flavoprotein</keyword>
<protein>
    <submittedName>
        <fullName evidence="21">Cytochrome P450</fullName>
    </submittedName>
</protein>